<name>A0A8K0LC50_9PEZI</name>
<evidence type="ECO:0000256" key="6">
    <source>
        <dbReference type="SAM" id="MobiDB-lite"/>
    </source>
</evidence>
<evidence type="ECO:0000256" key="1">
    <source>
        <dbReference type="ARBA" id="ARBA00004123"/>
    </source>
</evidence>
<dbReference type="AlphaFoldDB" id="A0A8K0LC50"/>
<gene>
    <name evidence="8" type="ORF">KVT40_001063</name>
</gene>
<dbReference type="SMART" id="SM00906">
    <property type="entry name" value="Fungal_trans"/>
    <property type="match status" value="1"/>
</dbReference>
<dbReference type="GO" id="GO:0006351">
    <property type="term" value="P:DNA-templated transcription"/>
    <property type="evidence" value="ECO:0007669"/>
    <property type="project" value="InterPro"/>
</dbReference>
<comment type="caution">
    <text evidence="8">The sequence shown here is derived from an EMBL/GenBank/DDBJ whole genome shotgun (WGS) entry which is preliminary data.</text>
</comment>
<dbReference type="PANTHER" id="PTHR47338">
    <property type="entry name" value="ZN(II)2CYS6 TRANSCRIPTION FACTOR (EUROFUNG)-RELATED"/>
    <property type="match status" value="1"/>
</dbReference>
<keyword evidence="9" id="KW-1185">Reference proteome</keyword>
<feature type="domain" description="Zn(2)-C6 fungal-type" evidence="7">
    <location>
        <begin position="5"/>
        <end position="37"/>
    </location>
</feature>
<keyword evidence="3" id="KW-0805">Transcription regulation</keyword>
<dbReference type="Gene3D" id="4.10.240.10">
    <property type="entry name" value="Zn(2)-C6 fungal-type DNA-binding domain"/>
    <property type="match status" value="1"/>
</dbReference>
<dbReference type="EMBL" id="JAESVG020000001">
    <property type="protein sequence ID" value="KAG8631923.1"/>
    <property type="molecule type" value="Genomic_DNA"/>
</dbReference>
<evidence type="ECO:0000259" key="7">
    <source>
        <dbReference type="PROSITE" id="PS50048"/>
    </source>
</evidence>
<dbReference type="CDD" id="cd00067">
    <property type="entry name" value="GAL4"/>
    <property type="match status" value="1"/>
</dbReference>
<sequence length="528" mass="59760">MVSKACYQCRSSKRRCDLLPDQQTCRPCARRKLICSRSSKSSRSRILQPAHQPSTPKQSLQLDDLDESVVDEVVGLYFRHIHDKPHTIFHEKTFRASIADKSAPEMNVLAVIGIAARFSSEPDVRALADRCGLAVRSLLKENLEDISLANVQGCILAGNICGADGDYGAESLYFGLATCKAQLLHLEVEREDMNEVQRETERRVWWSLFMIDRWASAGMGLTPRFGLDCKHPNRPMDELAFQSLAVEQPRASRTLYRHGLWSYMVSLVEIFVDIQQFNRNAAEANSGLDTEVGRAQQLIDRLDGYEARLPDDLQWSHENLARYADNTAGATFVALHLGFHHYATLLYFQYLDTQSSDHTAGVHWAHRCKHHAASFSDILHASFQHKNSAAVYVIVAHMATVSSSVLLHTLLFGEEHELGPARVRLEHNFETLCILQAYWPSVKGMMDRLALFHDFCFWSIDEHTHKVDRWMLKFLLQHASELQDKSPSISSPIETGRALRSSTRGMYTSQMLSGLLDNHESISHVTPT</sequence>
<dbReference type="GO" id="GO:0000981">
    <property type="term" value="F:DNA-binding transcription factor activity, RNA polymerase II-specific"/>
    <property type="evidence" value="ECO:0007669"/>
    <property type="project" value="InterPro"/>
</dbReference>
<dbReference type="InterPro" id="IPR036864">
    <property type="entry name" value="Zn2-C6_fun-type_DNA-bd_sf"/>
</dbReference>
<proteinExistence type="predicted"/>
<dbReference type="PANTHER" id="PTHR47338:SF16">
    <property type="entry name" value="TRANSCRIPTION FACTOR, PUTATIVE (AFU_ORTHOLOGUE AFUA_2G09360)-RELATED"/>
    <property type="match status" value="1"/>
</dbReference>
<evidence type="ECO:0000256" key="2">
    <source>
        <dbReference type="ARBA" id="ARBA00022723"/>
    </source>
</evidence>
<dbReference type="OrthoDB" id="1924787at2759"/>
<dbReference type="GO" id="GO:0003677">
    <property type="term" value="F:DNA binding"/>
    <property type="evidence" value="ECO:0007669"/>
    <property type="project" value="InterPro"/>
</dbReference>
<evidence type="ECO:0000256" key="5">
    <source>
        <dbReference type="ARBA" id="ARBA00023242"/>
    </source>
</evidence>
<dbReference type="PROSITE" id="PS50048">
    <property type="entry name" value="ZN2_CY6_FUNGAL_2"/>
    <property type="match status" value="1"/>
</dbReference>
<dbReference type="InterPro" id="IPR001138">
    <property type="entry name" value="Zn2Cys6_DnaBD"/>
</dbReference>
<reference evidence="8" key="1">
    <citation type="submission" date="2021-07" db="EMBL/GenBank/DDBJ databases">
        <title>Elsinoe batatas strain:CRI-CJ2 Genome sequencing and assembly.</title>
        <authorList>
            <person name="Huang L."/>
        </authorList>
    </citation>
    <scope>NUCLEOTIDE SEQUENCE</scope>
    <source>
        <strain evidence="8">CRI-CJ2</strain>
    </source>
</reference>
<dbReference type="Proteomes" id="UP000809789">
    <property type="component" value="Unassembled WGS sequence"/>
</dbReference>
<evidence type="ECO:0000256" key="4">
    <source>
        <dbReference type="ARBA" id="ARBA00023163"/>
    </source>
</evidence>
<feature type="region of interest" description="Disordered" evidence="6">
    <location>
        <begin position="39"/>
        <end position="60"/>
    </location>
</feature>
<comment type="subcellular location">
    <subcellularLocation>
        <location evidence="1">Nucleus</location>
    </subcellularLocation>
</comment>
<protein>
    <recommendedName>
        <fullName evidence="7">Zn(2)-C6 fungal-type domain-containing protein</fullName>
    </recommendedName>
</protein>
<dbReference type="GO" id="GO:0008270">
    <property type="term" value="F:zinc ion binding"/>
    <property type="evidence" value="ECO:0007669"/>
    <property type="project" value="InterPro"/>
</dbReference>
<dbReference type="GO" id="GO:0005634">
    <property type="term" value="C:nucleus"/>
    <property type="evidence" value="ECO:0007669"/>
    <property type="project" value="UniProtKB-SubCell"/>
</dbReference>
<dbReference type="InterPro" id="IPR050815">
    <property type="entry name" value="TF_fung"/>
</dbReference>
<keyword evidence="5" id="KW-0539">Nucleus</keyword>
<accession>A0A8K0LC50</accession>
<evidence type="ECO:0000256" key="3">
    <source>
        <dbReference type="ARBA" id="ARBA00023015"/>
    </source>
</evidence>
<evidence type="ECO:0000313" key="8">
    <source>
        <dbReference type="EMBL" id="KAG8631923.1"/>
    </source>
</evidence>
<dbReference type="Pfam" id="PF04082">
    <property type="entry name" value="Fungal_trans"/>
    <property type="match status" value="1"/>
</dbReference>
<evidence type="ECO:0000313" key="9">
    <source>
        <dbReference type="Proteomes" id="UP000809789"/>
    </source>
</evidence>
<dbReference type="PROSITE" id="PS00463">
    <property type="entry name" value="ZN2_CY6_FUNGAL_1"/>
    <property type="match status" value="1"/>
</dbReference>
<keyword evidence="4" id="KW-0804">Transcription</keyword>
<dbReference type="InterPro" id="IPR007219">
    <property type="entry name" value="XnlR_reg_dom"/>
</dbReference>
<dbReference type="SUPFAM" id="SSF57701">
    <property type="entry name" value="Zn2/Cys6 DNA-binding domain"/>
    <property type="match status" value="1"/>
</dbReference>
<keyword evidence="2" id="KW-0479">Metal-binding</keyword>
<dbReference type="SMART" id="SM00066">
    <property type="entry name" value="GAL4"/>
    <property type="match status" value="1"/>
</dbReference>
<organism evidence="8 9">
    <name type="scientific">Elsinoe batatas</name>
    <dbReference type="NCBI Taxonomy" id="2601811"/>
    <lineage>
        <taxon>Eukaryota</taxon>
        <taxon>Fungi</taxon>
        <taxon>Dikarya</taxon>
        <taxon>Ascomycota</taxon>
        <taxon>Pezizomycotina</taxon>
        <taxon>Dothideomycetes</taxon>
        <taxon>Dothideomycetidae</taxon>
        <taxon>Myriangiales</taxon>
        <taxon>Elsinoaceae</taxon>
        <taxon>Elsinoe</taxon>
    </lineage>
</organism>
<dbReference type="CDD" id="cd12148">
    <property type="entry name" value="fungal_TF_MHR"/>
    <property type="match status" value="1"/>
</dbReference>